<dbReference type="Proteomes" id="UP000366872">
    <property type="component" value="Unassembled WGS sequence"/>
</dbReference>
<reference evidence="1 2" key="1">
    <citation type="submission" date="2019-04" db="EMBL/GenBank/DDBJ databases">
        <authorList>
            <person name="Van Vliet M D."/>
        </authorList>
    </citation>
    <scope>NUCLEOTIDE SEQUENCE [LARGE SCALE GENOMIC DNA]</scope>
    <source>
        <strain evidence="1 2">F1</strain>
    </source>
</reference>
<name>A0A6C2TZ02_PONDE</name>
<dbReference type="EMBL" id="CAAHFG010000001">
    <property type="protein sequence ID" value="VGO12416.1"/>
    <property type="molecule type" value="Genomic_DNA"/>
</dbReference>
<keyword evidence="2" id="KW-1185">Reference proteome</keyword>
<accession>A0A6C2TZ02</accession>
<evidence type="ECO:0000313" key="2">
    <source>
        <dbReference type="Proteomes" id="UP000366872"/>
    </source>
</evidence>
<sequence length="392" mass="45269">MSKKKQSKAYQGKIAFEEYGRRVATYIDPRLFYLSNVAITLSSFHRDGILSPEDIEFFKQALVAEPLPQEELQFKARQLDERLREKFQNITRDAENTMHSFLSCLNKYDRSDDNQDDDTVNLLACLCTSMDLLHSWKDADDETIRDAVRDVVYERLVIDIETAERVISRHLQVCTRKEFQEKRAPFNAKGLLKFCHFSQRNSCPKKAAAFLRSLDKITVKLHLDQNSLTPKGEDETTWLADEDFIESLKKCRDILRQLHALPELTKSLIARALQEDLVNNFQLYEKSAYGKNANNPISELCLVDLLMANTDFYENTAKHFDMMIKDLSSKRHNNQINALAEFSGLCKINGIKLAYTKQSHCYEIADIFLRLSNLSSGQFEQQLKVAIERAES</sequence>
<protein>
    <submittedName>
        <fullName evidence="1">Uncharacterized protein</fullName>
    </submittedName>
</protein>
<organism evidence="1 2">
    <name type="scientific">Pontiella desulfatans</name>
    <dbReference type="NCBI Taxonomy" id="2750659"/>
    <lineage>
        <taxon>Bacteria</taxon>
        <taxon>Pseudomonadati</taxon>
        <taxon>Kiritimatiellota</taxon>
        <taxon>Kiritimatiellia</taxon>
        <taxon>Kiritimatiellales</taxon>
        <taxon>Pontiellaceae</taxon>
        <taxon>Pontiella</taxon>
    </lineage>
</organism>
<proteinExistence type="predicted"/>
<gene>
    <name evidence="1" type="ORF">PDESU_00968</name>
</gene>
<evidence type="ECO:0000313" key="1">
    <source>
        <dbReference type="EMBL" id="VGO12416.1"/>
    </source>
</evidence>
<dbReference type="AlphaFoldDB" id="A0A6C2TZ02"/>
<dbReference type="RefSeq" id="WP_136078083.1">
    <property type="nucleotide sequence ID" value="NZ_CAAHFG010000001.1"/>
</dbReference>